<reference evidence="2" key="1">
    <citation type="submission" date="2020-11" db="EMBL/GenBank/DDBJ databases">
        <authorList>
            <person name="Tran Van P."/>
        </authorList>
    </citation>
    <scope>NUCLEOTIDE SEQUENCE</scope>
</reference>
<protein>
    <submittedName>
        <fullName evidence="2">Uncharacterized protein</fullName>
    </submittedName>
</protein>
<dbReference type="PANTHER" id="PTHR31025:SF9">
    <property type="entry name" value="SI:DKEY-286J15.1"/>
    <property type="match status" value="1"/>
</dbReference>
<dbReference type="AlphaFoldDB" id="A0A7R8W5E3"/>
<gene>
    <name evidence="2" type="ORF">CTOB1V02_LOCUS1996</name>
</gene>
<feature type="compositionally biased region" description="Low complexity" evidence="1">
    <location>
        <begin position="388"/>
        <end position="402"/>
    </location>
</feature>
<evidence type="ECO:0000313" key="2">
    <source>
        <dbReference type="EMBL" id="CAD7224026.1"/>
    </source>
</evidence>
<evidence type="ECO:0000256" key="1">
    <source>
        <dbReference type="SAM" id="MobiDB-lite"/>
    </source>
</evidence>
<feature type="compositionally biased region" description="Basic and acidic residues" evidence="1">
    <location>
        <begin position="255"/>
        <end position="270"/>
    </location>
</feature>
<accession>A0A7R8W5E3</accession>
<name>A0A7R8W5E3_9CRUS</name>
<proteinExistence type="predicted"/>
<sequence length="593" mass="65164">MVYFSVEFLRTGSKRLLQYAEMPNVDMLKNKIFELSAENCGPIQIKVNFGQREDFFDIDDCSELLDSDFNEVRVLSPPATMATVVPAAASASDQYVELQSVQFPMTSTPTTSTVGDPSLSFVSEATPTFPDLGDHELQELEDAMSTITNSLSRPSILESYRTPNLPELLSSRAPNAHEVKMVVNAVFCAIYPPFTLYPTAKELEKVVGDLLDTHPCLRRVSNTPRDFWRSKLRVKLQNERIRHNSQTADVKKRKLSAEEKWKRREKHSSPKIDSTASSRSASASKGRPTNTSSSPKKESPASSRSASASKRRPTDTTSSPKKESPASSRSASASKRRPIDTPNSSPRAHSLSPRRPILTTLSPRRSGVDFQKNLTTACRGVRGKNRRSNSPSTVSSFGSSSSQKRRRTGVIDTSKVIAKKTPAAATITDPELDEHCRLLRQKFKAGVNDQATEIALEETFASRQALISNGPPLSTVREKFPQLFTVSGLRGEFLRLFPGVTVPKEANGINFADGGKLTLLSLPSSVFLGSVAEPGMQRNPITGELEVIVEQEVITGFQHEGEAVEVLFEVGNVICIGIMRRLCPLLLNLLVKA</sequence>
<dbReference type="PANTHER" id="PTHR31025">
    <property type="entry name" value="SI:CH211-196P9.1-RELATED"/>
    <property type="match status" value="1"/>
</dbReference>
<feature type="region of interest" description="Disordered" evidence="1">
    <location>
        <begin position="239"/>
        <end position="413"/>
    </location>
</feature>
<feature type="compositionally biased region" description="Low complexity" evidence="1">
    <location>
        <begin position="274"/>
        <end position="284"/>
    </location>
</feature>
<dbReference type="EMBL" id="OB660294">
    <property type="protein sequence ID" value="CAD7224026.1"/>
    <property type="molecule type" value="Genomic_DNA"/>
</dbReference>
<organism evidence="2">
    <name type="scientific">Cyprideis torosa</name>
    <dbReference type="NCBI Taxonomy" id="163714"/>
    <lineage>
        <taxon>Eukaryota</taxon>
        <taxon>Metazoa</taxon>
        <taxon>Ecdysozoa</taxon>
        <taxon>Arthropoda</taxon>
        <taxon>Crustacea</taxon>
        <taxon>Oligostraca</taxon>
        <taxon>Ostracoda</taxon>
        <taxon>Podocopa</taxon>
        <taxon>Podocopida</taxon>
        <taxon>Cytherocopina</taxon>
        <taxon>Cytheroidea</taxon>
        <taxon>Cytherideidae</taxon>
        <taxon>Cyprideis</taxon>
    </lineage>
</organism>